<dbReference type="AlphaFoldDB" id="A0A9D2S9I4"/>
<reference evidence="9" key="1">
    <citation type="journal article" date="2021" name="PeerJ">
        <title>Extensive microbial diversity within the chicken gut microbiome revealed by metagenomics and culture.</title>
        <authorList>
            <person name="Gilroy R."/>
            <person name="Ravi A."/>
            <person name="Getino M."/>
            <person name="Pursley I."/>
            <person name="Horton D.L."/>
            <person name="Alikhan N.F."/>
            <person name="Baker D."/>
            <person name="Gharbi K."/>
            <person name="Hall N."/>
            <person name="Watson M."/>
            <person name="Adriaenssens E.M."/>
            <person name="Foster-Nyarko E."/>
            <person name="Jarju S."/>
            <person name="Secka A."/>
            <person name="Antonio M."/>
            <person name="Oren A."/>
            <person name="Chaudhuri R.R."/>
            <person name="La Ragione R."/>
            <person name="Hildebrand F."/>
            <person name="Pallen M.J."/>
        </authorList>
    </citation>
    <scope>NUCLEOTIDE SEQUENCE</scope>
    <source>
        <strain evidence="9">CHK188-16595</strain>
    </source>
</reference>
<reference evidence="9" key="2">
    <citation type="submission" date="2021-04" db="EMBL/GenBank/DDBJ databases">
        <authorList>
            <person name="Gilroy R."/>
        </authorList>
    </citation>
    <scope>NUCLEOTIDE SEQUENCE</scope>
    <source>
        <strain evidence="9">CHK188-16595</strain>
    </source>
</reference>
<evidence type="ECO:0000256" key="1">
    <source>
        <dbReference type="ARBA" id="ARBA00004141"/>
    </source>
</evidence>
<dbReference type="GO" id="GO:0016020">
    <property type="term" value="C:membrane"/>
    <property type="evidence" value="ECO:0007669"/>
    <property type="project" value="UniProtKB-SubCell"/>
</dbReference>
<evidence type="ECO:0000313" key="9">
    <source>
        <dbReference type="EMBL" id="HJB75687.1"/>
    </source>
</evidence>
<dbReference type="GO" id="GO:0009847">
    <property type="term" value="P:spore germination"/>
    <property type="evidence" value="ECO:0007669"/>
    <property type="project" value="InterPro"/>
</dbReference>
<proteinExistence type="inferred from homology"/>
<comment type="caution">
    <text evidence="9">The sequence shown here is derived from an EMBL/GenBank/DDBJ whole genome shotgun (WGS) entry which is preliminary data.</text>
</comment>
<feature type="transmembrane region" description="Helical" evidence="8">
    <location>
        <begin position="316"/>
        <end position="335"/>
    </location>
</feature>
<evidence type="ECO:0000313" key="10">
    <source>
        <dbReference type="Proteomes" id="UP000823877"/>
    </source>
</evidence>
<evidence type="ECO:0000256" key="3">
    <source>
        <dbReference type="ARBA" id="ARBA00022448"/>
    </source>
</evidence>
<comment type="subcellular location">
    <subcellularLocation>
        <location evidence="1">Membrane</location>
        <topology evidence="1">Multi-pass membrane protein</topology>
    </subcellularLocation>
</comment>
<evidence type="ECO:0000256" key="6">
    <source>
        <dbReference type="ARBA" id="ARBA00022989"/>
    </source>
</evidence>
<dbReference type="Proteomes" id="UP000823877">
    <property type="component" value="Unassembled WGS sequence"/>
</dbReference>
<keyword evidence="5 8" id="KW-0812">Transmembrane</keyword>
<name>A0A9D2S9I4_9FIRM</name>
<protein>
    <submittedName>
        <fullName evidence="9">GerAB/ArcD/ProY family transporter</fullName>
    </submittedName>
</protein>
<accession>A0A9D2S9I4</accession>
<keyword evidence="7 8" id="KW-0472">Membrane</keyword>
<feature type="transmembrane region" description="Helical" evidence="8">
    <location>
        <begin position="109"/>
        <end position="127"/>
    </location>
</feature>
<evidence type="ECO:0000256" key="4">
    <source>
        <dbReference type="ARBA" id="ARBA00022544"/>
    </source>
</evidence>
<feature type="transmembrane region" description="Helical" evidence="8">
    <location>
        <begin position="173"/>
        <end position="193"/>
    </location>
</feature>
<dbReference type="EMBL" id="DWXN01000012">
    <property type="protein sequence ID" value="HJB75687.1"/>
    <property type="molecule type" value="Genomic_DNA"/>
</dbReference>
<dbReference type="PANTHER" id="PTHR34975">
    <property type="entry name" value="SPORE GERMINATION PROTEIN A2"/>
    <property type="match status" value="1"/>
</dbReference>
<feature type="transmembrane region" description="Helical" evidence="8">
    <location>
        <begin position="77"/>
        <end position="97"/>
    </location>
</feature>
<sequence>MNKYKKGMIASLNLFFLLFVSRTIIGFTVSSEALKSRYSMDLVYSTFFALLITFLISQPAVICAAKGKSVMNHRFLRVLYGVYFIFSGAVNVAKFAVFSSTELNQNAKIAVLAGFMILACTYAASLGIEAVSRFGSMVFVITLIGAVGVMAEGASDFSYLNLFPITQNPGESVLGNILFSVCSTNELVLFIALAPKVNGKTAKPFYFSLSAAYLVMMVLIAFTIGVLGDTASLSAYPLFEVSQLSKLGSGERLEAIFTALWIFAVFLKITLFLYCAGESFSFKKKWVKFSFCGAAMFALSAFFLYGSVFDSNQEKILYPAFAVFAFVLPLLYLIFGRKRNKIEEDNSHI</sequence>
<organism evidence="9 10">
    <name type="scientific">Candidatus Eubacterium faecale</name>
    <dbReference type="NCBI Taxonomy" id="2838568"/>
    <lineage>
        <taxon>Bacteria</taxon>
        <taxon>Bacillati</taxon>
        <taxon>Bacillota</taxon>
        <taxon>Clostridia</taxon>
        <taxon>Eubacteriales</taxon>
        <taxon>Eubacteriaceae</taxon>
        <taxon>Eubacterium</taxon>
    </lineage>
</organism>
<comment type="similarity">
    <text evidence="2">Belongs to the amino acid-polyamine-organocation (APC) superfamily. Spore germination protein (SGP) (TC 2.A.3.9) family.</text>
</comment>
<feature type="transmembrane region" description="Helical" evidence="8">
    <location>
        <begin position="286"/>
        <end position="304"/>
    </location>
</feature>
<feature type="transmembrane region" description="Helical" evidence="8">
    <location>
        <begin position="255"/>
        <end position="274"/>
    </location>
</feature>
<keyword evidence="3" id="KW-0813">Transport</keyword>
<feature type="transmembrane region" description="Helical" evidence="8">
    <location>
        <begin position="42"/>
        <end position="65"/>
    </location>
</feature>
<evidence type="ECO:0000256" key="5">
    <source>
        <dbReference type="ARBA" id="ARBA00022692"/>
    </source>
</evidence>
<dbReference type="InterPro" id="IPR004761">
    <property type="entry name" value="Spore_GerAB"/>
</dbReference>
<keyword evidence="6 8" id="KW-1133">Transmembrane helix</keyword>
<evidence type="ECO:0000256" key="2">
    <source>
        <dbReference type="ARBA" id="ARBA00007998"/>
    </source>
</evidence>
<keyword evidence="4" id="KW-0309">Germination</keyword>
<gene>
    <name evidence="9" type="ORF">IAA37_08480</name>
</gene>
<feature type="transmembrane region" description="Helical" evidence="8">
    <location>
        <begin position="134"/>
        <end position="153"/>
    </location>
</feature>
<feature type="transmembrane region" description="Helical" evidence="8">
    <location>
        <begin position="205"/>
        <end position="228"/>
    </location>
</feature>
<dbReference type="PANTHER" id="PTHR34975:SF2">
    <property type="entry name" value="SPORE GERMINATION PROTEIN A2"/>
    <property type="match status" value="1"/>
</dbReference>
<dbReference type="Pfam" id="PF03845">
    <property type="entry name" value="Spore_permease"/>
    <property type="match status" value="1"/>
</dbReference>
<evidence type="ECO:0000256" key="8">
    <source>
        <dbReference type="SAM" id="Phobius"/>
    </source>
</evidence>
<evidence type="ECO:0000256" key="7">
    <source>
        <dbReference type="ARBA" id="ARBA00023136"/>
    </source>
</evidence>